<keyword evidence="11 12" id="KW-0472">Membrane</keyword>
<keyword evidence="10 12" id="KW-1133">Transmembrane helix</keyword>
<reference evidence="13 14" key="1">
    <citation type="submission" date="2020-04" db="EMBL/GenBank/DDBJ databases">
        <title>Rhizobium sp. S-51 isolated from soil.</title>
        <authorList>
            <person name="Dahal R.H."/>
        </authorList>
    </citation>
    <scope>NUCLEOTIDE SEQUENCE [LARGE SCALE GENOMIC DNA]</scope>
    <source>
        <strain evidence="13 14">S-51</strain>
    </source>
</reference>
<dbReference type="EMBL" id="JABBGK010000003">
    <property type="protein sequence ID" value="NML75559.1"/>
    <property type="molecule type" value="Genomic_DNA"/>
</dbReference>
<dbReference type="NCBIfam" id="TIGR03141">
    <property type="entry name" value="cytochro_ccmD"/>
    <property type="match status" value="1"/>
</dbReference>
<evidence type="ECO:0000256" key="11">
    <source>
        <dbReference type="ARBA" id="ARBA00023136"/>
    </source>
</evidence>
<evidence type="ECO:0000256" key="2">
    <source>
        <dbReference type="ARBA" id="ARBA00004377"/>
    </source>
</evidence>
<evidence type="ECO:0000313" key="13">
    <source>
        <dbReference type="EMBL" id="NML75559.1"/>
    </source>
</evidence>
<keyword evidence="5 12" id="KW-0813">Transport</keyword>
<comment type="subcellular location">
    <subcellularLocation>
        <location evidence="2 12">Cell inner membrane</location>
        <topology evidence="2 12">Single-pass membrane protein</topology>
    </subcellularLocation>
</comment>
<evidence type="ECO:0000256" key="3">
    <source>
        <dbReference type="ARBA" id="ARBA00008741"/>
    </source>
</evidence>
<evidence type="ECO:0000256" key="1">
    <source>
        <dbReference type="ARBA" id="ARBA00002442"/>
    </source>
</evidence>
<evidence type="ECO:0000256" key="5">
    <source>
        <dbReference type="ARBA" id="ARBA00022448"/>
    </source>
</evidence>
<evidence type="ECO:0000256" key="10">
    <source>
        <dbReference type="ARBA" id="ARBA00022989"/>
    </source>
</evidence>
<evidence type="ECO:0000256" key="12">
    <source>
        <dbReference type="RuleBase" id="RU363101"/>
    </source>
</evidence>
<evidence type="ECO:0000256" key="7">
    <source>
        <dbReference type="ARBA" id="ARBA00022519"/>
    </source>
</evidence>
<feature type="transmembrane region" description="Helical" evidence="12">
    <location>
        <begin position="6"/>
        <end position="27"/>
    </location>
</feature>
<dbReference type="RefSeq" id="WP_169593240.1">
    <property type="nucleotide sequence ID" value="NZ_JABBGK010000003.1"/>
</dbReference>
<dbReference type="GO" id="GO:0005886">
    <property type="term" value="C:plasma membrane"/>
    <property type="evidence" value="ECO:0007669"/>
    <property type="project" value="UniProtKB-SubCell"/>
</dbReference>
<organism evidence="13 14">
    <name type="scientific">Rhizobium terricola</name>
    <dbReference type="NCBI Taxonomy" id="2728849"/>
    <lineage>
        <taxon>Bacteria</taxon>
        <taxon>Pseudomonadati</taxon>
        <taxon>Pseudomonadota</taxon>
        <taxon>Alphaproteobacteria</taxon>
        <taxon>Hyphomicrobiales</taxon>
        <taxon>Rhizobiaceae</taxon>
        <taxon>Rhizobium/Agrobacterium group</taxon>
        <taxon>Rhizobium</taxon>
    </lineage>
</organism>
<evidence type="ECO:0000256" key="4">
    <source>
        <dbReference type="ARBA" id="ARBA00016461"/>
    </source>
</evidence>
<keyword evidence="9 12" id="KW-0201">Cytochrome c-type biogenesis</keyword>
<proteinExistence type="inferred from homology"/>
<dbReference type="InterPro" id="IPR007078">
    <property type="entry name" value="Haem_export_protD_CcmD"/>
</dbReference>
<dbReference type="AlphaFoldDB" id="A0A7Y0AXY3"/>
<evidence type="ECO:0000256" key="8">
    <source>
        <dbReference type="ARBA" id="ARBA00022692"/>
    </source>
</evidence>
<dbReference type="GO" id="GO:0015886">
    <property type="term" value="P:heme transport"/>
    <property type="evidence" value="ECO:0007669"/>
    <property type="project" value="InterPro"/>
</dbReference>
<evidence type="ECO:0000313" key="14">
    <source>
        <dbReference type="Proteomes" id="UP000541470"/>
    </source>
</evidence>
<sequence length="58" mass="6359">MSHAFYIYLSYGISGAIVFALIGWTWLDGRARQAELRALEAAGIRRRSSAAATETSPQ</sequence>
<accession>A0A7Y0AXY3</accession>
<comment type="similarity">
    <text evidence="3 12">Belongs to the CcmD/CycX/HelD family.</text>
</comment>
<comment type="function">
    <text evidence="1 12">Required for the export of heme to the periplasm for the biogenesis of c-type cytochromes.</text>
</comment>
<keyword evidence="8 12" id="KW-0812">Transmembrane</keyword>
<protein>
    <recommendedName>
        <fullName evidence="4 12">Heme exporter protein D</fullName>
    </recommendedName>
</protein>
<gene>
    <name evidence="13" type="primary">ccmD</name>
    <name evidence="13" type="ORF">HHL25_15610</name>
</gene>
<evidence type="ECO:0000256" key="6">
    <source>
        <dbReference type="ARBA" id="ARBA00022475"/>
    </source>
</evidence>
<comment type="caution">
    <text evidence="13">The sequence shown here is derived from an EMBL/GenBank/DDBJ whole genome shotgun (WGS) entry which is preliminary data.</text>
</comment>
<keyword evidence="14" id="KW-1185">Reference proteome</keyword>
<dbReference type="GO" id="GO:0017004">
    <property type="term" value="P:cytochrome complex assembly"/>
    <property type="evidence" value="ECO:0007669"/>
    <property type="project" value="UniProtKB-KW"/>
</dbReference>
<dbReference type="Pfam" id="PF04995">
    <property type="entry name" value="CcmD"/>
    <property type="match status" value="1"/>
</dbReference>
<evidence type="ECO:0000256" key="9">
    <source>
        <dbReference type="ARBA" id="ARBA00022748"/>
    </source>
</evidence>
<keyword evidence="7 12" id="KW-0997">Cell inner membrane</keyword>
<dbReference type="Proteomes" id="UP000541470">
    <property type="component" value="Unassembled WGS sequence"/>
</dbReference>
<keyword evidence="6 12" id="KW-1003">Cell membrane</keyword>
<name>A0A7Y0AXY3_9HYPH</name>